<comment type="caution">
    <text evidence="1">The sequence shown here is derived from an EMBL/GenBank/DDBJ whole genome shotgun (WGS) entry which is preliminary data.</text>
</comment>
<protein>
    <submittedName>
        <fullName evidence="1">Uncharacterized protein</fullName>
    </submittedName>
</protein>
<reference evidence="1" key="1">
    <citation type="submission" date="2021-01" db="EMBL/GenBank/DDBJ databases">
        <authorList>
            <person name="Zahm M."/>
            <person name="Roques C."/>
            <person name="Cabau C."/>
            <person name="Klopp C."/>
            <person name="Donnadieu C."/>
            <person name="Jouanno E."/>
            <person name="Lampietro C."/>
            <person name="Louis A."/>
            <person name="Herpin A."/>
            <person name="Echchiki A."/>
            <person name="Berthelot C."/>
            <person name="Parey E."/>
            <person name="Roest-Crollius H."/>
            <person name="Braasch I."/>
            <person name="Postlethwait J."/>
            <person name="Bobe J."/>
            <person name="Montfort J."/>
            <person name="Bouchez O."/>
            <person name="Begum T."/>
            <person name="Mejri S."/>
            <person name="Adams A."/>
            <person name="Chen W.-J."/>
            <person name="Guiguen Y."/>
        </authorList>
    </citation>
    <scope>NUCLEOTIDE SEQUENCE</scope>
    <source>
        <tissue evidence="1">Blood</tissue>
    </source>
</reference>
<name>A0A8T3DKQ0_9TELE</name>
<evidence type="ECO:0000313" key="1">
    <source>
        <dbReference type="EMBL" id="KAI1897813.1"/>
    </source>
</evidence>
<accession>A0A8T3DKQ0</accession>
<gene>
    <name evidence="1" type="ORF">AGOR_G00087130</name>
</gene>
<organism evidence="1 2">
    <name type="scientific">Albula goreensis</name>
    <dbReference type="NCBI Taxonomy" id="1534307"/>
    <lineage>
        <taxon>Eukaryota</taxon>
        <taxon>Metazoa</taxon>
        <taxon>Chordata</taxon>
        <taxon>Craniata</taxon>
        <taxon>Vertebrata</taxon>
        <taxon>Euteleostomi</taxon>
        <taxon>Actinopterygii</taxon>
        <taxon>Neopterygii</taxon>
        <taxon>Teleostei</taxon>
        <taxon>Albuliformes</taxon>
        <taxon>Albulidae</taxon>
        <taxon>Albula</taxon>
    </lineage>
</organism>
<keyword evidence="2" id="KW-1185">Reference proteome</keyword>
<sequence>MLHYCNYDPGSFSKASTPPCRPQKCTAEDDTNKLFRRCEKTQACDGSRKEKKLYFYRLTQLKLMKGGVAERGRHKRKLDCLGNTSGIYGTVRERETERAFQ</sequence>
<dbReference type="AlphaFoldDB" id="A0A8T3DKQ0"/>
<dbReference type="EMBL" id="JAERUA010000007">
    <property type="protein sequence ID" value="KAI1897813.1"/>
    <property type="molecule type" value="Genomic_DNA"/>
</dbReference>
<evidence type="ECO:0000313" key="2">
    <source>
        <dbReference type="Proteomes" id="UP000829720"/>
    </source>
</evidence>
<dbReference type="Proteomes" id="UP000829720">
    <property type="component" value="Unassembled WGS sequence"/>
</dbReference>
<proteinExistence type="predicted"/>